<dbReference type="Proteomes" id="UP001220940">
    <property type="component" value="Unassembled WGS sequence"/>
</dbReference>
<evidence type="ECO:0000313" key="11">
    <source>
        <dbReference type="Proteomes" id="UP001220940"/>
    </source>
</evidence>
<dbReference type="CDD" id="cd03344">
    <property type="entry name" value="GroEL"/>
    <property type="match status" value="1"/>
</dbReference>
<dbReference type="InterPro" id="IPR001844">
    <property type="entry name" value="Cpn60/GroEL"/>
</dbReference>
<evidence type="ECO:0000256" key="5">
    <source>
        <dbReference type="ARBA" id="ARBA00023235"/>
    </source>
</evidence>
<name>A0AAW6HR43_9MOLU</name>
<comment type="function">
    <text evidence="7">Together with its co-chaperonin GroES, plays an essential role in assisting protein folding. The GroEL-GroES system forms a nano-cage that allows encapsulation of the non-native substrate proteins and provides a physical environment optimized to promote and accelerate protein folding.</text>
</comment>
<dbReference type="NCBIfam" id="NF009488">
    <property type="entry name" value="PRK12850.1"/>
    <property type="match status" value="1"/>
</dbReference>
<keyword evidence="3" id="KW-0067">ATP-binding</keyword>
<evidence type="ECO:0000313" key="8">
    <source>
        <dbReference type="EMBL" id="MDC4182068.1"/>
    </source>
</evidence>
<dbReference type="NCBIfam" id="NF009489">
    <property type="entry name" value="PRK12851.1"/>
    <property type="match status" value="1"/>
</dbReference>
<evidence type="ECO:0000313" key="10">
    <source>
        <dbReference type="Proteomes" id="UP001216384"/>
    </source>
</evidence>
<evidence type="ECO:0000313" key="9">
    <source>
        <dbReference type="EMBL" id="MDC4183515.1"/>
    </source>
</evidence>
<evidence type="ECO:0000256" key="1">
    <source>
        <dbReference type="ARBA" id="ARBA00006607"/>
    </source>
</evidence>
<keyword evidence="2" id="KW-0547">Nucleotide-binding</keyword>
<comment type="similarity">
    <text evidence="1 6">Belongs to the chaperonin (HSP60) family.</text>
</comment>
<sequence>MAKDLSFQQQARTKLLNGINKLAKAVKITAGPKGRNALIEKKYGAPLITNDGVTIAKEIELKDPVENMGAKLIAEAAISTNDIAGDGTTTATILTHEIVNKAIEAINNGTNPVNLRKGIENASKLVCEYLSSISKPIKSIDEITQVGAISSGSKFIGELIAKAMDIVGPSGVISIDDAKSFDTTLDTTDGLEFKGGYSSPYMVTDSEKMLSELANPKILVSLNKINTVKEILPLLEASVESSSPLLIIASDIAEDVVNALAINKLRGTLNVVSVKCSEFGEAQKTTLEDLAVSVNTVLIDSTAGIDFKDIELNKLGSAEKVVISKDKTTIINGACQKEVLAKYLNSLEAKLANTTSKYDKERISKRIANLSNGVAVIHVGGATEIAQKELKLRIEDALNSTKAAVEEGIVAGGGIALMNAIEVLKQVKESNPEILLGYEIVRSSLTAPCRQIIENAGQNSSKIINNILNSKQPGYGYNAESNEFVDMINNGIIDPTKVTKTALEKACSVAALLITTEVAISDEINEDEKPTSLAHFNN</sequence>
<dbReference type="EMBL" id="JAJHZP010000014">
    <property type="protein sequence ID" value="MDC4183515.1"/>
    <property type="molecule type" value="Genomic_DNA"/>
</dbReference>
<dbReference type="Gene3D" id="1.10.560.10">
    <property type="entry name" value="GroEL-like equatorial domain"/>
    <property type="match status" value="1"/>
</dbReference>
<dbReference type="GO" id="GO:0005524">
    <property type="term" value="F:ATP binding"/>
    <property type="evidence" value="ECO:0007669"/>
    <property type="project" value="UniProtKB-KW"/>
</dbReference>
<keyword evidence="11" id="KW-1185">Reference proteome</keyword>
<dbReference type="Pfam" id="PF00118">
    <property type="entry name" value="Cpn60_TCP1"/>
    <property type="match status" value="1"/>
</dbReference>
<dbReference type="InterPro" id="IPR002423">
    <property type="entry name" value="Cpn60/GroEL/TCP-1"/>
</dbReference>
<protein>
    <recommendedName>
        <fullName evidence="7">60 kDa chaperonin</fullName>
    </recommendedName>
</protein>
<keyword evidence="4" id="KW-0143">Chaperone</keyword>
<evidence type="ECO:0000256" key="3">
    <source>
        <dbReference type="ARBA" id="ARBA00022840"/>
    </source>
</evidence>
<dbReference type="NCBIfam" id="NF009487">
    <property type="entry name" value="PRK12849.1"/>
    <property type="match status" value="1"/>
</dbReference>
<evidence type="ECO:0000256" key="6">
    <source>
        <dbReference type="RuleBase" id="RU000418"/>
    </source>
</evidence>
<dbReference type="NCBIfam" id="TIGR02348">
    <property type="entry name" value="GroEL"/>
    <property type="match status" value="1"/>
</dbReference>
<evidence type="ECO:0000256" key="7">
    <source>
        <dbReference type="RuleBase" id="RU000419"/>
    </source>
</evidence>
<comment type="subunit">
    <text evidence="7">Forms a cylinder of 14 subunits composed of two heptameric rings stacked back-to-back. Interacts with the co-chaperonin GroES.</text>
</comment>
<dbReference type="SUPFAM" id="SSF54849">
    <property type="entry name" value="GroEL-intermediate domain like"/>
    <property type="match status" value="1"/>
</dbReference>
<dbReference type="GO" id="GO:0140662">
    <property type="term" value="F:ATP-dependent protein folding chaperone"/>
    <property type="evidence" value="ECO:0007669"/>
    <property type="project" value="InterPro"/>
</dbReference>
<dbReference type="NCBIfam" id="NF000592">
    <property type="entry name" value="PRK00013.1"/>
    <property type="match status" value="1"/>
</dbReference>
<dbReference type="PROSITE" id="PS00296">
    <property type="entry name" value="CHAPERONINS_CPN60"/>
    <property type="match status" value="1"/>
</dbReference>
<dbReference type="GO" id="GO:0042026">
    <property type="term" value="P:protein refolding"/>
    <property type="evidence" value="ECO:0007669"/>
    <property type="project" value="InterPro"/>
</dbReference>
<dbReference type="GO" id="GO:0016853">
    <property type="term" value="F:isomerase activity"/>
    <property type="evidence" value="ECO:0007669"/>
    <property type="project" value="UniProtKB-KW"/>
</dbReference>
<organism evidence="9 10">
    <name type="scientific">Mycoplasma bradburyae</name>
    <dbReference type="NCBI Taxonomy" id="2963128"/>
    <lineage>
        <taxon>Bacteria</taxon>
        <taxon>Bacillati</taxon>
        <taxon>Mycoplasmatota</taxon>
        <taxon>Mollicutes</taxon>
        <taxon>Mycoplasmataceae</taxon>
        <taxon>Mycoplasma</taxon>
    </lineage>
</organism>
<dbReference type="PRINTS" id="PR00298">
    <property type="entry name" value="CHAPERONIN60"/>
</dbReference>
<dbReference type="AlphaFoldDB" id="A0AAW6HR43"/>
<comment type="caution">
    <text evidence="9">The sequence shown here is derived from an EMBL/GenBank/DDBJ whole genome shotgun (WGS) entry which is preliminary data.</text>
</comment>
<evidence type="ECO:0000256" key="4">
    <source>
        <dbReference type="ARBA" id="ARBA00023186"/>
    </source>
</evidence>
<evidence type="ECO:0000256" key="2">
    <source>
        <dbReference type="ARBA" id="ARBA00022741"/>
    </source>
</evidence>
<dbReference type="RefSeq" id="WP_255034373.1">
    <property type="nucleotide sequence ID" value="NZ_CP101414.1"/>
</dbReference>
<keyword evidence="5" id="KW-0413">Isomerase</keyword>
<dbReference type="InterPro" id="IPR027410">
    <property type="entry name" value="TCP-1-like_intermed_sf"/>
</dbReference>
<dbReference type="PANTHER" id="PTHR45633">
    <property type="entry name" value="60 KDA HEAT SHOCK PROTEIN, MITOCHONDRIAL"/>
    <property type="match status" value="1"/>
</dbReference>
<dbReference type="SUPFAM" id="SSF48592">
    <property type="entry name" value="GroEL equatorial domain-like"/>
    <property type="match status" value="1"/>
</dbReference>
<dbReference type="FunFam" id="3.50.7.10:FF:000001">
    <property type="entry name" value="60 kDa chaperonin"/>
    <property type="match status" value="1"/>
</dbReference>
<dbReference type="Gene3D" id="3.50.7.10">
    <property type="entry name" value="GroEL"/>
    <property type="match status" value="1"/>
</dbReference>
<dbReference type="Gene3D" id="3.30.260.10">
    <property type="entry name" value="TCP-1-like chaperonin intermediate domain"/>
    <property type="match status" value="1"/>
</dbReference>
<gene>
    <name evidence="9" type="primary">groL</name>
    <name evidence="8" type="ORF">LNO68_02580</name>
    <name evidence="9" type="ORF">LNO71_02525</name>
</gene>
<dbReference type="SUPFAM" id="SSF52029">
    <property type="entry name" value="GroEL apical domain-like"/>
    <property type="match status" value="1"/>
</dbReference>
<dbReference type="Proteomes" id="UP001216384">
    <property type="component" value="Unassembled WGS sequence"/>
</dbReference>
<dbReference type="InterPro" id="IPR027413">
    <property type="entry name" value="GROEL-like_equatorial_sf"/>
</dbReference>
<accession>A0AAW6HR43</accession>
<dbReference type="EMBL" id="JAJHZM010000012">
    <property type="protein sequence ID" value="MDC4182068.1"/>
    <property type="molecule type" value="Genomic_DNA"/>
</dbReference>
<proteinExistence type="inferred from homology"/>
<reference evidence="9 11" key="1">
    <citation type="submission" date="2021-11" db="EMBL/GenBank/DDBJ databases">
        <title>Description of Mycoplasma bradburyaesp. nov.from sea birds: a tribute to a great mycoplasmologist.</title>
        <authorList>
            <person name="Ramirez A.S."/>
            <person name="Poveda C."/>
            <person name="Suarez-Perez A."/>
            <person name="Rosales R.S."/>
            <person name="Dijkman R."/>
            <person name="Feberwee A."/>
            <person name="Spergser J."/>
            <person name="Szostak M.P."/>
            <person name="Ressel L."/>
            <person name="Calabuig P."/>
            <person name="Catania S."/>
            <person name="Gobbo F."/>
            <person name="Timofte D."/>
            <person name="Poveda J.B."/>
        </authorList>
    </citation>
    <scope>NUCLEOTIDE SEQUENCE</scope>
    <source>
        <strain evidence="8 11">T158</strain>
        <strain evidence="9">T264</strain>
    </source>
</reference>
<dbReference type="InterPro" id="IPR027409">
    <property type="entry name" value="GroEL-like_apical_dom_sf"/>
</dbReference>
<dbReference type="InterPro" id="IPR018370">
    <property type="entry name" value="Chaperonin_Cpn60_CS"/>
</dbReference>